<dbReference type="AlphaFoldDB" id="A0A4U0PYN2"/>
<protein>
    <recommendedName>
        <fullName evidence="3">Terminase</fullName>
    </recommendedName>
</protein>
<accession>A0A4U0PYN2</accession>
<dbReference type="OrthoDB" id="8641910at2"/>
<gene>
    <name evidence="1" type="ORF">FAZ21_09055</name>
</gene>
<evidence type="ECO:0008006" key="3">
    <source>
        <dbReference type="Google" id="ProtNLM"/>
    </source>
</evidence>
<reference evidence="1 2" key="1">
    <citation type="submission" date="2019-04" db="EMBL/GenBank/DDBJ databases">
        <title>Chitiniphilus eburnea sp. nov., a novel chitinolytic bacterium isolated from aquaculture sludge.</title>
        <authorList>
            <person name="Sheng M."/>
        </authorList>
    </citation>
    <scope>NUCLEOTIDE SEQUENCE [LARGE SCALE GENOMIC DNA]</scope>
    <source>
        <strain evidence="1 2">HX-2-15</strain>
    </source>
</reference>
<keyword evidence="2" id="KW-1185">Reference proteome</keyword>
<proteinExistence type="predicted"/>
<evidence type="ECO:0000313" key="1">
    <source>
        <dbReference type="EMBL" id="TJZ73761.1"/>
    </source>
</evidence>
<dbReference type="RefSeq" id="WP_136773124.1">
    <property type="nucleotide sequence ID" value="NZ_SUMF01000008.1"/>
</dbReference>
<comment type="caution">
    <text evidence="1">The sequence shown here is derived from an EMBL/GenBank/DDBJ whole genome shotgun (WGS) entry which is preliminary data.</text>
</comment>
<organism evidence="1 2">
    <name type="scientific">Chitiniphilus eburneus</name>
    <dbReference type="NCBI Taxonomy" id="2571148"/>
    <lineage>
        <taxon>Bacteria</taxon>
        <taxon>Pseudomonadati</taxon>
        <taxon>Pseudomonadota</taxon>
        <taxon>Betaproteobacteria</taxon>
        <taxon>Neisseriales</taxon>
        <taxon>Chitinibacteraceae</taxon>
        <taxon>Chitiniphilus</taxon>
    </lineage>
</organism>
<evidence type="ECO:0000313" key="2">
    <source>
        <dbReference type="Proteomes" id="UP000310016"/>
    </source>
</evidence>
<dbReference type="Proteomes" id="UP000310016">
    <property type="component" value="Unassembled WGS sequence"/>
</dbReference>
<sequence>MAAQTDWEVIERDYRAGIKSLRQMAEEHGITHGAINKRAKRDGWTRDLSAKIQARADALVSAQAVSSQVSAESKIAEREIVEANANAIVAVRLAHRRDIGRGRELVSRLFSELELQCGADTVALLEQLGEMMRDPDQYGRDRLNDLYQKIISLPGRAKTMKDLAESLTKLVSMERQAFGMDADTSEDDRGSTLTEAQRVSRIAALLDKARRQDG</sequence>
<name>A0A4U0PYN2_9NEIS</name>
<dbReference type="EMBL" id="SUMF01000008">
    <property type="protein sequence ID" value="TJZ73761.1"/>
    <property type="molecule type" value="Genomic_DNA"/>
</dbReference>